<dbReference type="HOGENOM" id="CLU_017584_5_2_9"/>
<keyword evidence="2" id="KW-0238">DNA-binding</keyword>
<keyword evidence="6" id="KW-1185">Reference proteome</keyword>
<dbReference type="PRINTS" id="PR00033">
    <property type="entry name" value="HTHASNC"/>
</dbReference>
<dbReference type="SMART" id="SM00895">
    <property type="entry name" value="FCD"/>
    <property type="match status" value="1"/>
</dbReference>
<dbReference type="SMART" id="SM00345">
    <property type="entry name" value="HTH_GNTR"/>
    <property type="match status" value="1"/>
</dbReference>
<evidence type="ECO:0000256" key="3">
    <source>
        <dbReference type="ARBA" id="ARBA00023163"/>
    </source>
</evidence>
<reference evidence="5" key="1">
    <citation type="submission" date="2009-02" db="EMBL/GenBank/DDBJ databases">
        <authorList>
            <person name="Fulton L."/>
            <person name="Clifton S."/>
            <person name="Fulton B."/>
            <person name="Xu J."/>
            <person name="Minx P."/>
            <person name="Pepin K.H."/>
            <person name="Johnson M."/>
            <person name="Bhonagiri V."/>
            <person name="Nash W.E."/>
            <person name="Mardis E.R."/>
            <person name="Wilson R.K."/>
        </authorList>
    </citation>
    <scope>NUCLEOTIDE SEQUENCE [LARGE SCALE GENOMIC DNA]</scope>
    <source>
        <strain evidence="5">DSM 15053</strain>
    </source>
</reference>
<dbReference type="PRINTS" id="PR00035">
    <property type="entry name" value="HTHGNTR"/>
</dbReference>
<reference evidence="5" key="2">
    <citation type="submission" date="2013-06" db="EMBL/GenBank/DDBJ databases">
        <title>Draft genome sequence of Clostridium hylemonae (DSM 15053).</title>
        <authorList>
            <person name="Sudarsanam P."/>
            <person name="Ley R."/>
            <person name="Guruge J."/>
            <person name="Turnbaugh P.J."/>
            <person name="Mahowald M."/>
            <person name="Liep D."/>
            <person name="Gordon J."/>
        </authorList>
    </citation>
    <scope>NUCLEOTIDE SEQUENCE</scope>
    <source>
        <strain evidence="5">DSM 15053</strain>
    </source>
</reference>
<evidence type="ECO:0000256" key="1">
    <source>
        <dbReference type="ARBA" id="ARBA00023015"/>
    </source>
</evidence>
<keyword evidence="3" id="KW-0804">Transcription</keyword>
<proteinExistence type="predicted"/>
<dbReference type="GO" id="GO:0043565">
    <property type="term" value="F:sequence-specific DNA binding"/>
    <property type="evidence" value="ECO:0007669"/>
    <property type="project" value="InterPro"/>
</dbReference>
<dbReference type="InterPro" id="IPR000524">
    <property type="entry name" value="Tscrpt_reg_HTH_GntR"/>
</dbReference>
<name>C0C5I6_9FIRM</name>
<protein>
    <submittedName>
        <fullName evidence="5">Transcriptional regulator, GntR family</fullName>
    </submittedName>
</protein>
<dbReference type="InterPro" id="IPR036390">
    <property type="entry name" value="WH_DNA-bd_sf"/>
</dbReference>
<dbReference type="PROSITE" id="PS50949">
    <property type="entry name" value="HTH_GNTR"/>
    <property type="match status" value="1"/>
</dbReference>
<dbReference type="SUPFAM" id="SSF46785">
    <property type="entry name" value="Winged helix' DNA-binding domain"/>
    <property type="match status" value="1"/>
</dbReference>
<dbReference type="PANTHER" id="PTHR43537">
    <property type="entry name" value="TRANSCRIPTIONAL REGULATOR, GNTR FAMILY"/>
    <property type="match status" value="1"/>
</dbReference>
<sequence length="233" mass="26833">MNKSELDKMLAENPFLVLSDVIYQSLYNDIIQLRMPPDSRLNESKIAEELGISRSPVKSALSRLEKDGLVYKRSGKMLAVSWMTKEDGYNLYEARSALEGFAASLAVIRITSKQMEELELLTKQYVAVCNGSNSDLNPNDYAEIDHKFHSLIVTASCNPYILRMYKSLEGYLLHYRYCLFYSLGPEKLQRILFHAGKRHQAIFNAFKMGFTDIVRHEVEEDVHSMLNAFNQWD</sequence>
<dbReference type="PANTHER" id="PTHR43537:SF24">
    <property type="entry name" value="GLUCONATE OPERON TRANSCRIPTIONAL REPRESSOR"/>
    <property type="match status" value="1"/>
</dbReference>
<dbReference type="Pfam" id="PF07729">
    <property type="entry name" value="FCD"/>
    <property type="match status" value="1"/>
</dbReference>
<dbReference type="Proteomes" id="UP000004893">
    <property type="component" value="Unassembled WGS sequence"/>
</dbReference>
<comment type="caution">
    <text evidence="5">The sequence shown here is derived from an EMBL/GenBank/DDBJ whole genome shotgun (WGS) entry which is preliminary data.</text>
</comment>
<accession>C0C5I6</accession>
<evidence type="ECO:0000259" key="4">
    <source>
        <dbReference type="PROSITE" id="PS50949"/>
    </source>
</evidence>
<dbReference type="InterPro" id="IPR000485">
    <property type="entry name" value="AsnC-type_HTH_dom"/>
</dbReference>
<feature type="domain" description="HTH gntR-type" evidence="4">
    <location>
        <begin position="16"/>
        <end position="83"/>
    </location>
</feature>
<dbReference type="eggNOG" id="COG1802">
    <property type="taxonomic scope" value="Bacteria"/>
</dbReference>
<dbReference type="STRING" id="553973.CLOHYLEM_07372"/>
<dbReference type="SUPFAM" id="SSF48008">
    <property type="entry name" value="GntR ligand-binding domain-like"/>
    <property type="match status" value="1"/>
</dbReference>
<gene>
    <name evidence="5" type="ORF">CLOHYLEM_07372</name>
</gene>
<dbReference type="OrthoDB" id="1625652at2"/>
<dbReference type="EMBL" id="ABYI02000041">
    <property type="protein sequence ID" value="EEG72370.1"/>
    <property type="molecule type" value="Genomic_DNA"/>
</dbReference>
<dbReference type="GO" id="GO:0003700">
    <property type="term" value="F:DNA-binding transcription factor activity"/>
    <property type="evidence" value="ECO:0007669"/>
    <property type="project" value="InterPro"/>
</dbReference>
<keyword evidence="1" id="KW-0805">Transcription regulation</keyword>
<dbReference type="AlphaFoldDB" id="C0C5I6"/>
<dbReference type="InterPro" id="IPR036388">
    <property type="entry name" value="WH-like_DNA-bd_sf"/>
</dbReference>
<dbReference type="CDD" id="cd07377">
    <property type="entry name" value="WHTH_GntR"/>
    <property type="match status" value="1"/>
</dbReference>
<dbReference type="RefSeq" id="WP_006444717.1">
    <property type="nucleotide sequence ID" value="NZ_CP036524.1"/>
</dbReference>
<evidence type="ECO:0000313" key="6">
    <source>
        <dbReference type="Proteomes" id="UP000004893"/>
    </source>
</evidence>
<organism evidence="5 6">
    <name type="scientific">[Clostridium] hylemonae DSM 15053</name>
    <dbReference type="NCBI Taxonomy" id="553973"/>
    <lineage>
        <taxon>Bacteria</taxon>
        <taxon>Bacillati</taxon>
        <taxon>Bacillota</taxon>
        <taxon>Clostridia</taxon>
        <taxon>Lachnospirales</taxon>
        <taxon>Lachnospiraceae</taxon>
    </lineage>
</organism>
<evidence type="ECO:0000256" key="2">
    <source>
        <dbReference type="ARBA" id="ARBA00023125"/>
    </source>
</evidence>
<dbReference type="InterPro" id="IPR008920">
    <property type="entry name" value="TF_FadR/GntR_C"/>
</dbReference>
<dbReference type="Pfam" id="PF00392">
    <property type="entry name" value="GntR"/>
    <property type="match status" value="1"/>
</dbReference>
<dbReference type="Gene3D" id="1.10.10.10">
    <property type="entry name" value="Winged helix-like DNA-binding domain superfamily/Winged helix DNA-binding domain"/>
    <property type="match status" value="1"/>
</dbReference>
<dbReference type="InterPro" id="IPR011711">
    <property type="entry name" value="GntR_C"/>
</dbReference>
<evidence type="ECO:0000313" key="5">
    <source>
        <dbReference type="EMBL" id="EEG72370.1"/>
    </source>
</evidence>
<dbReference type="Gene3D" id="1.20.120.530">
    <property type="entry name" value="GntR ligand-binding domain-like"/>
    <property type="match status" value="1"/>
</dbReference>